<dbReference type="EMBL" id="CP021425">
    <property type="protein sequence ID" value="ARU54260.1"/>
    <property type="molecule type" value="Genomic_DNA"/>
</dbReference>
<reference evidence="3 4" key="1">
    <citation type="submission" date="2017-05" db="EMBL/GenBank/DDBJ databases">
        <title>Genomic insights into alkan degradation activity of Oleiphilus messinensis.</title>
        <authorList>
            <person name="Kozyavkin S.A."/>
            <person name="Slesarev A.I."/>
            <person name="Golyshin P.N."/>
            <person name="Korzhenkov A."/>
            <person name="Golyshina O.N."/>
            <person name="Toshchakov S.V."/>
        </authorList>
    </citation>
    <scope>NUCLEOTIDE SEQUENCE [LARGE SCALE GENOMIC DNA]</scope>
    <source>
        <strain evidence="3 4">ME102</strain>
    </source>
</reference>
<gene>
    <name evidence="3" type="ORF">OLMES_0152</name>
</gene>
<dbReference type="RefSeq" id="WP_198343171.1">
    <property type="nucleotide sequence ID" value="NZ_CP021425.1"/>
</dbReference>
<feature type="domain" description="DUF7482" evidence="2">
    <location>
        <begin position="47"/>
        <end position="176"/>
    </location>
</feature>
<feature type="signal peptide" evidence="1">
    <location>
        <begin position="1"/>
        <end position="32"/>
    </location>
</feature>
<protein>
    <recommendedName>
        <fullName evidence="2">DUF7482 domain-containing protein</fullName>
    </recommendedName>
</protein>
<keyword evidence="1" id="KW-0732">Signal</keyword>
<evidence type="ECO:0000313" key="3">
    <source>
        <dbReference type="EMBL" id="ARU54260.1"/>
    </source>
</evidence>
<sequence>MCHRLFLQNLSRSFLLLILVYLGGCASSPNSGANATITLPLVKGWYEGSEVYYVTTDISEPKMAKAMNANYVPRLANAVPPSPKPPQLRTVVERIYRFPNGEQANVLPSIPFPLGPDSTDTQYSPLWLLYEVTWKDPARQRLLTSEEAVLAAADSGLVDIYRTTVIVNCPVVKLAKTGASLGVENVQDIDATEKKW</sequence>
<dbReference type="InterPro" id="IPR055905">
    <property type="entry name" value="DUF7482"/>
</dbReference>
<dbReference type="KEGG" id="ome:OLMES_0152"/>
<evidence type="ECO:0000259" key="2">
    <source>
        <dbReference type="Pfam" id="PF24298"/>
    </source>
</evidence>
<accession>A0A1Y0I1X7</accession>
<keyword evidence="4" id="KW-1185">Reference proteome</keyword>
<feature type="chain" id="PRO_5013095699" description="DUF7482 domain-containing protein" evidence="1">
    <location>
        <begin position="33"/>
        <end position="196"/>
    </location>
</feature>
<evidence type="ECO:0000256" key="1">
    <source>
        <dbReference type="SAM" id="SignalP"/>
    </source>
</evidence>
<name>A0A1Y0I1X7_9GAMM</name>
<organism evidence="3 4">
    <name type="scientific">Oleiphilus messinensis</name>
    <dbReference type="NCBI Taxonomy" id="141451"/>
    <lineage>
        <taxon>Bacteria</taxon>
        <taxon>Pseudomonadati</taxon>
        <taxon>Pseudomonadota</taxon>
        <taxon>Gammaproteobacteria</taxon>
        <taxon>Oceanospirillales</taxon>
        <taxon>Oleiphilaceae</taxon>
        <taxon>Oleiphilus</taxon>
    </lineage>
</organism>
<dbReference type="Proteomes" id="UP000196027">
    <property type="component" value="Chromosome"/>
</dbReference>
<proteinExistence type="predicted"/>
<dbReference type="Pfam" id="PF24298">
    <property type="entry name" value="DUF7482"/>
    <property type="match status" value="1"/>
</dbReference>
<dbReference type="AlphaFoldDB" id="A0A1Y0I1X7"/>
<evidence type="ECO:0000313" key="4">
    <source>
        <dbReference type="Proteomes" id="UP000196027"/>
    </source>
</evidence>